<dbReference type="ExpressionAtlas" id="A0A3L6G3Z0">
    <property type="expression patterns" value="baseline and differential"/>
</dbReference>
<evidence type="ECO:0000256" key="2">
    <source>
        <dbReference type="ARBA" id="ARBA00009142"/>
    </source>
</evidence>
<comment type="similarity">
    <text evidence="2">Belongs to the 4-toluene sulfonate uptake permease (TSUP) (TC 2.A.102) family.</text>
</comment>
<name>A0A3L6G3Z0_MAIZE</name>
<feature type="signal peptide" evidence="9">
    <location>
        <begin position="1"/>
        <end position="30"/>
    </location>
</feature>
<keyword evidence="3 8" id="KW-0812">Transmembrane</keyword>
<keyword evidence="6" id="KW-0862">Zinc</keyword>
<dbReference type="EMBL" id="NCVQ01000003">
    <property type="protein sequence ID" value="PWZ41817.1"/>
    <property type="molecule type" value="Genomic_DNA"/>
</dbReference>
<dbReference type="InterPro" id="IPR013083">
    <property type="entry name" value="Znf_RING/FYVE/PHD"/>
</dbReference>
<comment type="caution">
    <text evidence="11">The sequence shown here is derived from an EMBL/GenBank/DDBJ whole genome shotgun (WGS) entry which is preliminary data.</text>
</comment>
<dbReference type="PANTHER" id="PTHR14255">
    <property type="entry name" value="CEREBLON"/>
    <property type="match status" value="1"/>
</dbReference>
<proteinExistence type="inferred from homology"/>
<dbReference type="GO" id="GO:0016020">
    <property type="term" value="C:membrane"/>
    <property type="evidence" value="ECO:0007669"/>
    <property type="project" value="UniProtKB-SubCell"/>
</dbReference>
<dbReference type="Pfam" id="PF13639">
    <property type="entry name" value="zf-RING_2"/>
    <property type="match status" value="1"/>
</dbReference>
<sequence>MATQQWRRRHAVATLIAACAAAAVVAVAAAAPDVPTRNSTASASAGGAPARPGGNDDGKAYHHVWPPMGFGWRVVVGSLIGFFGAACGSVGGVGGGGIFVPMLALIVGFDPKSSTAISKCMIMGGSVSTVYYNLKRKHPSLDMPLIDYDLALLMQPMLMLGVSIGVIFNVIFPDWLITALLITIFLVTSTKAYLKGFETWKKETVKKRLEDASKGQEPPCGHGGTEHETSIPVEPDAAPRPPSSKARNPTDNEATSSVLKNIYWKELGLLAFVWIAFLGLQLTRTNYAASCSVWYWVLNSLQVPVAVGVTVYESYGLRTGRRALSSNKGGSQQQQSALRIRQLLVYCLFGVLAGLVGGLLGMGGGFIMGPLFLELGIPPQVSSATATFTMMFSSSMSVVEYYLLHRFPVPYAAYFTGVAFVAAITGQHCVRKLIAWLGRASLIIFILASMIFVSALTLGGVGISNIVHRMERHQYMGFESLCKDYPWRLSEHRFRRPPFERSSSWHPLQPPFHIHRVHGSSGSGAPLNPRHRRGDAGLTNEEFREAMDQLRKDEYRQQQKHGGGGRGNLRTGKETSEEEKVCTICLETFLPGEQVAVTPCNHTFHQGCIAPWVQGHGSCPVCRFALCERSVADEDGGGMDLDLLAMVMAMEEAFSRFRFSDSTQHYH</sequence>
<feature type="region of interest" description="Disordered" evidence="7">
    <location>
        <begin position="519"/>
        <end position="538"/>
    </location>
</feature>
<evidence type="ECO:0000256" key="4">
    <source>
        <dbReference type="ARBA" id="ARBA00022989"/>
    </source>
</evidence>
<feature type="transmembrane region" description="Helical" evidence="8">
    <location>
        <begin position="267"/>
        <end position="287"/>
    </location>
</feature>
<dbReference type="SUPFAM" id="SSF57850">
    <property type="entry name" value="RING/U-box"/>
    <property type="match status" value="1"/>
</dbReference>
<feature type="transmembrane region" description="Helical" evidence="8">
    <location>
        <begin position="293"/>
        <end position="312"/>
    </location>
</feature>
<dbReference type="Gene3D" id="3.30.40.10">
    <property type="entry name" value="Zinc/RING finger domain, C3HC4 (zinc finger)"/>
    <property type="match status" value="1"/>
</dbReference>
<feature type="transmembrane region" description="Helical" evidence="8">
    <location>
        <begin position="90"/>
        <end position="109"/>
    </location>
</feature>
<dbReference type="PROSITE" id="PS50089">
    <property type="entry name" value="ZF_RING_2"/>
    <property type="match status" value="1"/>
</dbReference>
<evidence type="ECO:0000259" key="10">
    <source>
        <dbReference type="PROSITE" id="PS50089"/>
    </source>
</evidence>
<feature type="transmembrane region" description="Helical" evidence="8">
    <location>
        <begin position="146"/>
        <end position="169"/>
    </location>
</feature>
<dbReference type="InterPro" id="IPR001841">
    <property type="entry name" value="Znf_RING"/>
</dbReference>
<evidence type="ECO:0000256" key="8">
    <source>
        <dbReference type="SAM" id="Phobius"/>
    </source>
</evidence>
<feature type="region of interest" description="Disordered" evidence="7">
    <location>
        <begin position="555"/>
        <end position="574"/>
    </location>
</feature>
<feature type="transmembrane region" description="Helical" evidence="8">
    <location>
        <begin position="343"/>
        <end position="372"/>
    </location>
</feature>
<dbReference type="CDD" id="cd16454">
    <property type="entry name" value="RING-H2_PA-TM-RING"/>
    <property type="match status" value="1"/>
</dbReference>
<protein>
    <submittedName>
        <fullName evidence="11">Sulfite exporter TauE/SafE family protein 3</fullName>
    </submittedName>
</protein>
<keyword evidence="6" id="KW-0479">Metal-binding</keyword>
<evidence type="ECO:0000313" key="12">
    <source>
        <dbReference type="Proteomes" id="UP000251960"/>
    </source>
</evidence>
<feature type="transmembrane region" description="Helical" evidence="8">
    <location>
        <begin position="175"/>
        <end position="194"/>
    </location>
</feature>
<evidence type="ECO:0000256" key="6">
    <source>
        <dbReference type="PROSITE-ProRule" id="PRU00175"/>
    </source>
</evidence>
<dbReference type="FunFam" id="3.30.40.10:FF:000468">
    <property type="entry name" value="RING/U-box superfamily protein"/>
    <property type="match status" value="1"/>
</dbReference>
<dbReference type="PANTHER" id="PTHR14255:SF37">
    <property type="entry name" value="SULFITE EXPORTER TAUE_SAFE FAMILY PROTEIN"/>
    <property type="match status" value="1"/>
</dbReference>
<keyword evidence="6" id="KW-0863">Zinc-finger</keyword>
<evidence type="ECO:0000256" key="5">
    <source>
        <dbReference type="ARBA" id="ARBA00023136"/>
    </source>
</evidence>
<accession>A0A3L6G3Z0</accession>
<keyword evidence="4 8" id="KW-1133">Transmembrane helix</keyword>
<feature type="transmembrane region" description="Helical" evidence="8">
    <location>
        <begin position="442"/>
        <end position="467"/>
    </location>
</feature>
<dbReference type="InterPro" id="IPR002781">
    <property type="entry name" value="TM_pro_TauE-like"/>
</dbReference>
<feature type="region of interest" description="Disordered" evidence="7">
    <location>
        <begin position="209"/>
        <end position="252"/>
    </location>
</feature>
<feature type="transmembrane region" description="Helical" evidence="8">
    <location>
        <begin position="411"/>
        <end position="430"/>
    </location>
</feature>
<feature type="transmembrane region" description="Helical" evidence="8">
    <location>
        <begin position="384"/>
        <end position="404"/>
    </location>
</feature>
<feature type="domain" description="RING-type" evidence="10">
    <location>
        <begin position="582"/>
        <end position="623"/>
    </location>
</feature>
<dbReference type="Pfam" id="PF01925">
    <property type="entry name" value="TauE"/>
    <property type="match status" value="2"/>
</dbReference>
<feature type="chain" id="PRO_5018208987" evidence="9">
    <location>
        <begin position="31"/>
        <end position="667"/>
    </location>
</feature>
<evidence type="ECO:0000256" key="1">
    <source>
        <dbReference type="ARBA" id="ARBA00004141"/>
    </source>
</evidence>
<dbReference type="SMART" id="SM00184">
    <property type="entry name" value="RING"/>
    <property type="match status" value="1"/>
</dbReference>
<keyword evidence="9" id="KW-0732">Signal</keyword>
<evidence type="ECO:0000256" key="3">
    <source>
        <dbReference type="ARBA" id="ARBA00022692"/>
    </source>
</evidence>
<gene>
    <name evidence="11" type="primary">At2g25737_1</name>
    <name evidence="11" type="ORF">Zm00014a_018731</name>
</gene>
<comment type="subcellular location">
    <subcellularLocation>
        <location evidence="1">Membrane</location>
        <topology evidence="1">Multi-pass membrane protein</topology>
    </subcellularLocation>
</comment>
<evidence type="ECO:0000313" key="11">
    <source>
        <dbReference type="EMBL" id="PWZ41817.1"/>
    </source>
</evidence>
<keyword evidence="5 8" id="KW-0472">Membrane</keyword>
<evidence type="ECO:0000256" key="7">
    <source>
        <dbReference type="SAM" id="MobiDB-lite"/>
    </source>
</evidence>
<dbReference type="GO" id="GO:0008270">
    <property type="term" value="F:zinc ion binding"/>
    <property type="evidence" value="ECO:0007669"/>
    <property type="project" value="UniProtKB-KW"/>
</dbReference>
<dbReference type="AlphaFoldDB" id="A0A3L6G3Z0"/>
<evidence type="ECO:0000256" key="9">
    <source>
        <dbReference type="SAM" id="SignalP"/>
    </source>
</evidence>
<organism evidence="11 12">
    <name type="scientific">Zea mays</name>
    <name type="common">Maize</name>
    <dbReference type="NCBI Taxonomy" id="4577"/>
    <lineage>
        <taxon>Eukaryota</taxon>
        <taxon>Viridiplantae</taxon>
        <taxon>Streptophyta</taxon>
        <taxon>Embryophyta</taxon>
        <taxon>Tracheophyta</taxon>
        <taxon>Spermatophyta</taxon>
        <taxon>Magnoliopsida</taxon>
        <taxon>Liliopsida</taxon>
        <taxon>Poales</taxon>
        <taxon>Poaceae</taxon>
        <taxon>PACMAD clade</taxon>
        <taxon>Panicoideae</taxon>
        <taxon>Andropogonodae</taxon>
        <taxon>Andropogoneae</taxon>
        <taxon>Tripsacinae</taxon>
        <taxon>Zea</taxon>
    </lineage>
</organism>
<reference evidence="11 12" key="1">
    <citation type="journal article" date="2018" name="Nat. Genet.">
        <title>Extensive intraspecific gene order and gene structural variations between Mo17 and other maize genomes.</title>
        <authorList>
            <person name="Sun S."/>
            <person name="Zhou Y."/>
            <person name="Chen J."/>
            <person name="Shi J."/>
            <person name="Zhao H."/>
            <person name="Zhao H."/>
            <person name="Song W."/>
            <person name="Zhang M."/>
            <person name="Cui Y."/>
            <person name="Dong X."/>
            <person name="Liu H."/>
            <person name="Ma X."/>
            <person name="Jiao Y."/>
            <person name="Wang B."/>
            <person name="Wei X."/>
            <person name="Stein J.C."/>
            <person name="Glaubitz J.C."/>
            <person name="Lu F."/>
            <person name="Yu G."/>
            <person name="Liang C."/>
            <person name="Fengler K."/>
            <person name="Li B."/>
            <person name="Rafalski A."/>
            <person name="Schnable P.S."/>
            <person name="Ware D.H."/>
            <person name="Buckler E.S."/>
            <person name="Lai J."/>
        </authorList>
    </citation>
    <scope>NUCLEOTIDE SEQUENCE [LARGE SCALE GENOMIC DNA]</scope>
    <source>
        <strain evidence="12">cv. Missouri 17</strain>
        <tissue evidence="11">Seedling</tissue>
    </source>
</reference>
<dbReference type="Proteomes" id="UP000251960">
    <property type="component" value="Chromosome 2"/>
</dbReference>